<dbReference type="Pfam" id="PF07885">
    <property type="entry name" value="Ion_trans_2"/>
    <property type="match status" value="1"/>
</dbReference>
<evidence type="ECO:0000259" key="2">
    <source>
        <dbReference type="Pfam" id="PF07885"/>
    </source>
</evidence>
<evidence type="ECO:0000313" key="4">
    <source>
        <dbReference type="Proteomes" id="UP001139103"/>
    </source>
</evidence>
<feature type="domain" description="Potassium channel" evidence="2">
    <location>
        <begin position="179"/>
        <end position="229"/>
    </location>
</feature>
<evidence type="ECO:0000256" key="1">
    <source>
        <dbReference type="SAM" id="Phobius"/>
    </source>
</evidence>
<proteinExistence type="predicted"/>
<comment type="caution">
    <text evidence="3">The sequence shown here is derived from an EMBL/GenBank/DDBJ whole genome shotgun (WGS) entry which is preliminary data.</text>
</comment>
<dbReference type="Proteomes" id="UP001139103">
    <property type="component" value="Unassembled WGS sequence"/>
</dbReference>
<sequence length="243" mass="27022">MAKAEQWHKPENWREWMIQHRHSATLIALILLIAGETVRPESTDAGWVSDLLLSIVILASAYDVLIRHRRFLIVVLTAIPAFGMIWVIRCLDAFGAQDASVGWHLLSNALMITFLAYIVYSIGQDVFKARRVTTDQILGGVSVYLLLGLIWALAYLSVFMIDPDAFQFPLDSDVLPGRRMSALIYFSFTTLTTLGLGDLLPSSSLARTLTWSEAVTGQLYIAVTMAKLVGLRLAHLTQTQGND</sequence>
<dbReference type="EMBL" id="JAJKFT010000010">
    <property type="protein sequence ID" value="MCC9630375.1"/>
    <property type="molecule type" value="Genomic_DNA"/>
</dbReference>
<dbReference type="Gene3D" id="1.10.287.70">
    <property type="match status" value="1"/>
</dbReference>
<name>A0A9X1MQ81_9BACT</name>
<reference evidence="3" key="1">
    <citation type="submission" date="2021-11" db="EMBL/GenBank/DDBJ databases">
        <title>Genome sequence.</title>
        <authorList>
            <person name="Sun Q."/>
        </authorList>
    </citation>
    <scope>NUCLEOTIDE SEQUENCE</scope>
    <source>
        <strain evidence="3">JC732</strain>
    </source>
</reference>
<feature type="transmembrane region" description="Helical" evidence="1">
    <location>
        <begin position="101"/>
        <end position="120"/>
    </location>
</feature>
<feature type="transmembrane region" description="Helical" evidence="1">
    <location>
        <begin position="141"/>
        <end position="161"/>
    </location>
</feature>
<dbReference type="SUPFAM" id="SSF81324">
    <property type="entry name" value="Voltage-gated potassium channels"/>
    <property type="match status" value="1"/>
</dbReference>
<protein>
    <submittedName>
        <fullName evidence="3">Ion channel</fullName>
    </submittedName>
</protein>
<dbReference type="RefSeq" id="WP_230221462.1">
    <property type="nucleotide sequence ID" value="NZ_JAJKFT010000010.1"/>
</dbReference>
<organism evidence="3 4">
    <name type="scientific">Blastopirellula sediminis</name>
    <dbReference type="NCBI Taxonomy" id="2894196"/>
    <lineage>
        <taxon>Bacteria</taxon>
        <taxon>Pseudomonadati</taxon>
        <taxon>Planctomycetota</taxon>
        <taxon>Planctomycetia</taxon>
        <taxon>Pirellulales</taxon>
        <taxon>Pirellulaceae</taxon>
        <taxon>Blastopirellula</taxon>
    </lineage>
</organism>
<keyword evidence="1" id="KW-0812">Transmembrane</keyword>
<evidence type="ECO:0000313" key="3">
    <source>
        <dbReference type="EMBL" id="MCC9630375.1"/>
    </source>
</evidence>
<keyword evidence="4" id="KW-1185">Reference proteome</keyword>
<gene>
    <name evidence="3" type="ORF">LOC68_18430</name>
</gene>
<feature type="transmembrane region" description="Helical" evidence="1">
    <location>
        <begin position="71"/>
        <end position="89"/>
    </location>
</feature>
<accession>A0A9X1MQ81</accession>
<keyword evidence="1" id="KW-0472">Membrane</keyword>
<dbReference type="AlphaFoldDB" id="A0A9X1MQ81"/>
<keyword evidence="1" id="KW-1133">Transmembrane helix</keyword>
<dbReference type="InterPro" id="IPR013099">
    <property type="entry name" value="K_chnl_dom"/>
</dbReference>